<sequence length="391" mass="42912">MAGQKAPEPDQVQADKLVQVVEERDMTKGTDSQSGRVHCLTSSLTIMRLRWRGVVALLLVRGAQTIFNEFHCSCNGPLQITSTSWGTTVPIIDLRRRFCLALPWPLRPAPCHCTAPLRRRFLAAAHASRCAGAGRGPKWPMCQPVTGGKGGREITFKFADRAEVPGWLGVDVQSEVIGRILEVKPDRILLVTETVVDELHGDYFKSELFSGLGELAKNAALLGGKHAEGFRKALSSDRINADAGGSGDEFTMDDKMLMELLALGIDAKMSVLADDAYEKNCGMIFEYGHTVSHAIEKAYGDGVIPHGLGVTYGMLSSSYAAEQLGIMDKESRREHDELCWLLLRRWPLPEPRPSVEKAGIKSIRKALKCLLICPLFPPPHPIDCPSPHPII</sequence>
<evidence type="ECO:0000256" key="3">
    <source>
        <dbReference type="ARBA" id="ARBA00023027"/>
    </source>
</evidence>
<feature type="domain" description="3-dehydroquinate synthase C-terminal" evidence="4">
    <location>
        <begin position="251"/>
        <end position="338"/>
    </location>
</feature>
<dbReference type="InterPro" id="IPR056179">
    <property type="entry name" value="DHQS_C"/>
</dbReference>
<keyword evidence="7" id="KW-1185">Reference proteome</keyword>
<dbReference type="EMBL" id="CAXAMM010040718">
    <property type="protein sequence ID" value="CAK9094980.1"/>
    <property type="molecule type" value="Genomic_DNA"/>
</dbReference>
<dbReference type="SUPFAM" id="SSF56796">
    <property type="entry name" value="Dehydroquinate synthase-like"/>
    <property type="match status" value="1"/>
</dbReference>
<protein>
    <submittedName>
        <fullName evidence="6">2-deoxy-scyllo-inosose synthase (DOI synthase) (DOIS)</fullName>
    </submittedName>
</protein>
<evidence type="ECO:0000259" key="4">
    <source>
        <dbReference type="Pfam" id="PF24621"/>
    </source>
</evidence>
<accession>A0ABP0R345</accession>
<keyword evidence="2" id="KW-0479">Metal-binding</keyword>
<evidence type="ECO:0000256" key="1">
    <source>
        <dbReference type="ARBA" id="ARBA00001941"/>
    </source>
</evidence>
<dbReference type="Gene3D" id="1.20.1090.10">
    <property type="entry name" value="Dehydroquinate synthase-like - alpha domain"/>
    <property type="match status" value="1"/>
</dbReference>
<evidence type="ECO:0000256" key="2">
    <source>
        <dbReference type="ARBA" id="ARBA00022723"/>
    </source>
</evidence>
<comment type="caution">
    <text evidence="6">The sequence shown here is derived from an EMBL/GenBank/DDBJ whole genome shotgun (WGS) entry which is preliminary data.</text>
</comment>
<dbReference type="EMBL" id="CAXAMM010040696">
    <property type="protein sequence ID" value="CAK9094832.1"/>
    <property type="molecule type" value="Genomic_DNA"/>
</dbReference>
<proteinExistence type="predicted"/>
<dbReference type="Proteomes" id="UP001642464">
    <property type="component" value="Unassembled WGS sequence"/>
</dbReference>
<name>A0ABP0R345_9DINO</name>
<evidence type="ECO:0000313" key="5">
    <source>
        <dbReference type="EMBL" id="CAK9094832.1"/>
    </source>
</evidence>
<comment type="cofactor">
    <cofactor evidence="1">
        <name>Co(2+)</name>
        <dbReference type="ChEBI" id="CHEBI:48828"/>
    </cofactor>
</comment>
<dbReference type="PANTHER" id="PTHR43622">
    <property type="entry name" value="3-DEHYDROQUINATE SYNTHASE"/>
    <property type="match status" value="1"/>
</dbReference>
<reference evidence="6 7" key="1">
    <citation type="submission" date="2024-02" db="EMBL/GenBank/DDBJ databases">
        <authorList>
            <person name="Chen Y."/>
            <person name="Shah S."/>
            <person name="Dougan E. K."/>
            <person name="Thang M."/>
            <person name="Chan C."/>
        </authorList>
    </citation>
    <scope>NUCLEOTIDE SEQUENCE [LARGE SCALE GENOMIC DNA]</scope>
</reference>
<keyword evidence="3" id="KW-0520">NAD</keyword>
<evidence type="ECO:0000313" key="7">
    <source>
        <dbReference type="Proteomes" id="UP001642464"/>
    </source>
</evidence>
<gene>
    <name evidence="5" type="ORF">SCF082_LOCUS44560</name>
    <name evidence="6" type="ORF">SCF082_LOCUS44625</name>
</gene>
<dbReference type="PANTHER" id="PTHR43622:SF1">
    <property type="entry name" value="3-DEHYDROQUINATE SYNTHASE"/>
    <property type="match status" value="1"/>
</dbReference>
<dbReference type="Pfam" id="PF24621">
    <property type="entry name" value="DHQS_C"/>
    <property type="match status" value="1"/>
</dbReference>
<organism evidence="6 7">
    <name type="scientific">Durusdinium trenchii</name>
    <dbReference type="NCBI Taxonomy" id="1381693"/>
    <lineage>
        <taxon>Eukaryota</taxon>
        <taxon>Sar</taxon>
        <taxon>Alveolata</taxon>
        <taxon>Dinophyceae</taxon>
        <taxon>Suessiales</taxon>
        <taxon>Symbiodiniaceae</taxon>
        <taxon>Durusdinium</taxon>
    </lineage>
</organism>
<dbReference type="InterPro" id="IPR050071">
    <property type="entry name" value="Dehydroquinate_synthase"/>
</dbReference>
<evidence type="ECO:0000313" key="6">
    <source>
        <dbReference type="EMBL" id="CAK9094980.1"/>
    </source>
</evidence>